<evidence type="ECO:0000313" key="5">
    <source>
        <dbReference type="EMBL" id="MCB5363793.1"/>
    </source>
</evidence>
<dbReference type="RefSeq" id="WP_226954163.1">
    <property type="nucleotide sequence ID" value="NZ_JACDXW010000004.1"/>
</dbReference>
<feature type="signal peptide" evidence="3">
    <location>
        <begin position="1"/>
        <end position="21"/>
    </location>
</feature>
<dbReference type="Gene3D" id="3.40.50.2300">
    <property type="match status" value="2"/>
</dbReference>
<dbReference type="InterPro" id="IPR028081">
    <property type="entry name" value="Leu-bd"/>
</dbReference>
<dbReference type="InterPro" id="IPR051010">
    <property type="entry name" value="BCAA_transport"/>
</dbReference>
<organism evidence="5 6">
    <name type="scientific">Mesopusillimonas faecipullorum</name>
    <dbReference type="NCBI Taxonomy" id="2755040"/>
    <lineage>
        <taxon>Bacteria</taxon>
        <taxon>Pseudomonadati</taxon>
        <taxon>Pseudomonadota</taxon>
        <taxon>Betaproteobacteria</taxon>
        <taxon>Burkholderiales</taxon>
        <taxon>Alcaligenaceae</taxon>
        <taxon>Mesopusillimonas</taxon>
    </lineage>
</organism>
<dbReference type="Pfam" id="PF13458">
    <property type="entry name" value="Peripla_BP_6"/>
    <property type="match status" value="1"/>
</dbReference>
<name>A0ABS8CCR6_9BURK</name>
<comment type="caution">
    <text evidence="5">The sequence shown here is derived from an EMBL/GenBank/DDBJ whole genome shotgun (WGS) entry which is preliminary data.</text>
</comment>
<dbReference type="Proteomes" id="UP000776983">
    <property type="component" value="Unassembled WGS sequence"/>
</dbReference>
<dbReference type="InterPro" id="IPR028082">
    <property type="entry name" value="Peripla_BP_I"/>
</dbReference>
<reference evidence="5 6" key="1">
    <citation type="submission" date="2020-07" db="EMBL/GenBank/DDBJ databases">
        <title>Pusillimonas sp. nov., isolated from poultry manure in Taiwan.</title>
        <authorList>
            <person name="Lin S.-Y."/>
            <person name="Tang Y.-S."/>
            <person name="Young C.-C."/>
        </authorList>
    </citation>
    <scope>NUCLEOTIDE SEQUENCE [LARGE SCALE GENOMIC DNA]</scope>
    <source>
        <strain evidence="5 6">CC-YST705</strain>
    </source>
</reference>
<keyword evidence="6" id="KW-1185">Reference proteome</keyword>
<keyword evidence="2 3" id="KW-0732">Signal</keyword>
<comment type="similarity">
    <text evidence="1">Belongs to the leucine-binding protein family.</text>
</comment>
<gene>
    <name evidence="5" type="ORF">H0484_08535</name>
</gene>
<protein>
    <submittedName>
        <fullName evidence="5">ABC transporter substrate-binding protein</fullName>
    </submittedName>
</protein>
<proteinExistence type="inferred from homology"/>
<dbReference type="SUPFAM" id="SSF53822">
    <property type="entry name" value="Periplasmic binding protein-like I"/>
    <property type="match status" value="1"/>
</dbReference>
<evidence type="ECO:0000256" key="1">
    <source>
        <dbReference type="ARBA" id="ARBA00010062"/>
    </source>
</evidence>
<sequence>MTSKKILTTLIGLCIAGAAHADVNVGVIVSATGPGASLGIPYRNAFSVMPDTLGGEKVNYTILDDGTDPTSATRNARKLVQEQKVDLIIGSGTTPSAVAVAEVASETKTPQISLSPLPGTNAGSDWTFSVPQPMSVMMKTVADHMKAQGVKKVAYIGFADVWGDLVYNGFSAHAKDLDIEVLTNERYARNDTSVMGQVIKLIAAKPDAILIGGSGTPGALPHTTLRDRGYTGPIYHNPAVINKDFLRVGGSKIEGAYAVTGPVIVAEQLPDSNPIKEVALEFIKAYDTEYGPGSHNAFSAYSWDANLLANHAVAEAKKKAQPGTPEFRAAIRDALEQTKELVGTHGVYNMTPTDHTGVDERSAALVQVEKGGWKLVQ</sequence>
<evidence type="ECO:0000313" key="6">
    <source>
        <dbReference type="Proteomes" id="UP000776983"/>
    </source>
</evidence>
<dbReference type="EMBL" id="JACDXW010000004">
    <property type="protein sequence ID" value="MCB5363793.1"/>
    <property type="molecule type" value="Genomic_DNA"/>
</dbReference>
<dbReference type="CDD" id="cd06333">
    <property type="entry name" value="PBP1_ABC_RPA1789-like"/>
    <property type="match status" value="1"/>
</dbReference>
<evidence type="ECO:0000259" key="4">
    <source>
        <dbReference type="Pfam" id="PF13458"/>
    </source>
</evidence>
<evidence type="ECO:0000256" key="2">
    <source>
        <dbReference type="ARBA" id="ARBA00022729"/>
    </source>
</evidence>
<dbReference type="PANTHER" id="PTHR30483">
    <property type="entry name" value="LEUCINE-SPECIFIC-BINDING PROTEIN"/>
    <property type="match status" value="1"/>
</dbReference>
<evidence type="ECO:0000256" key="3">
    <source>
        <dbReference type="SAM" id="SignalP"/>
    </source>
</evidence>
<feature type="domain" description="Leucine-binding protein" evidence="4">
    <location>
        <begin position="23"/>
        <end position="372"/>
    </location>
</feature>
<dbReference type="PANTHER" id="PTHR30483:SF38">
    <property type="entry name" value="BLR7848 PROTEIN"/>
    <property type="match status" value="1"/>
</dbReference>
<accession>A0ABS8CCR6</accession>
<feature type="chain" id="PRO_5046545120" evidence="3">
    <location>
        <begin position="22"/>
        <end position="377"/>
    </location>
</feature>